<dbReference type="Proteomes" id="UP001169069">
    <property type="component" value="Unassembled WGS sequence"/>
</dbReference>
<feature type="domain" description="Multidrug resistance protein MdtA-like barrel-sandwich hybrid" evidence="3">
    <location>
        <begin position="49"/>
        <end position="217"/>
    </location>
</feature>
<dbReference type="RefSeq" id="WP_289414002.1">
    <property type="nucleotide sequence ID" value="NZ_JAQIBD010000003.1"/>
</dbReference>
<dbReference type="Pfam" id="PF25917">
    <property type="entry name" value="BSH_RND"/>
    <property type="match status" value="1"/>
</dbReference>
<keyword evidence="2" id="KW-0812">Transmembrane</keyword>
<proteinExistence type="predicted"/>
<feature type="transmembrane region" description="Helical" evidence="2">
    <location>
        <begin position="9"/>
        <end position="29"/>
    </location>
</feature>
<evidence type="ECO:0000256" key="2">
    <source>
        <dbReference type="SAM" id="Phobius"/>
    </source>
</evidence>
<keyword evidence="2" id="KW-0472">Membrane</keyword>
<name>A0ABT7QZL3_9BACT</name>
<dbReference type="Gene3D" id="2.40.30.170">
    <property type="match status" value="1"/>
</dbReference>
<dbReference type="PANTHER" id="PTHR30438:SF2">
    <property type="entry name" value="MEMBRANE PROTEIN"/>
    <property type="match status" value="1"/>
</dbReference>
<evidence type="ECO:0000313" key="5">
    <source>
        <dbReference type="Proteomes" id="UP001169069"/>
    </source>
</evidence>
<dbReference type="InterPro" id="IPR058625">
    <property type="entry name" value="MdtA-like_BSH"/>
</dbReference>
<accession>A0ABT7QZL3</accession>
<dbReference type="SUPFAM" id="SSF111369">
    <property type="entry name" value="HlyD-like secretion proteins"/>
    <property type="match status" value="1"/>
</dbReference>
<organism evidence="4 5">
    <name type="scientific">Sulfurovum zhangzhouensis</name>
    <dbReference type="NCBI Taxonomy" id="3019067"/>
    <lineage>
        <taxon>Bacteria</taxon>
        <taxon>Pseudomonadati</taxon>
        <taxon>Campylobacterota</taxon>
        <taxon>Epsilonproteobacteria</taxon>
        <taxon>Campylobacterales</taxon>
        <taxon>Sulfurovaceae</taxon>
        <taxon>Sulfurovum</taxon>
    </lineage>
</organism>
<dbReference type="Gene3D" id="2.40.50.100">
    <property type="match status" value="1"/>
</dbReference>
<reference evidence="4" key="1">
    <citation type="submission" date="2023-01" db="EMBL/GenBank/DDBJ databases">
        <title>Sulfurovum sp. zt1-1 genome assembly.</title>
        <authorList>
            <person name="Wang J."/>
        </authorList>
    </citation>
    <scope>NUCLEOTIDE SEQUENCE</scope>
    <source>
        <strain evidence="4">Zt1-1</strain>
    </source>
</reference>
<evidence type="ECO:0000256" key="1">
    <source>
        <dbReference type="SAM" id="Coils"/>
    </source>
</evidence>
<keyword evidence="2" id="KW-1133">Transmembrane helix</keyword>
<comment type="caution">
    <text evidence="4">The sequence shown here is derived from an EMBL/GenBank/DDBJ whole genome shotgun (WGS) entry which is preliminary data.</text>
</comment>
<protein>
    <submittedName>
        <fullName evidence="4">Efflux RND transporter periplasmic adaptor subunit</fullName>
    </submittedName>
</protein>
<evidence type="ECO:0000313" key="4">
    <source>
        <dbReference type="EMBL" id="MDM5272221.1"/>
    </source>
</evidence>
<keyword evidence="5" id="KW-1185">Reference proteome</keyword>
<evidence type="ECO:0000259" key="3">
    <source>
        <dbReference type="Pfam" id="PF25917"/>
    </source>
</evidence>
<gene>
    <name evidence="4" type="ORF">PGH07_08510</name>
</gene>
<dbReference type="PANTHER" id="PTHR30438">
    <property type="entry name" value="36 KDA ANTIGEN-RELATED"/>
    <property type="match status" value="1"/>
</dbReference>
<sequence>MKQSLLKNILYVLVIIGLITSVLMFTKYWDKTDQYEGIASGNGRLETTEVDITTKYGGRIANIYAQEGDMVEKGQLLAELDTREIEAQYKVALAGVEQAKQNKNYAQAIVSQQEIDLTQKKKNYLRSKTLFESKSIALITLEEDETEYQRAEAALMAAKAQVTNYEAAINAAKANAESIEVQLQESKLYSPVKGRVLYRLVEEGEMIGNGGKALVVLDLIDTYMTIFLPTSEVGLINIGSEARIVLDALPNIPIPAKVSFISPEAQFTPKEIETETEREKLMFRVKVKIAPELLQGHLHKIKSGLPGVAYVRLNETMPWPDSLTMRDRNESRP</sequence>
<dbReference type="Gene3D" id="1.10.287.470">
    <property type="entry name" value="Helix hairpin bin"/>
    <property type="match status" value="1"/>
</dbReference>
<keyword evidence="1" id="KW-0175">Coiled coil</keyword>
<dbReference type="EMBL" id="JAQIBD010000003">
    <property type="protein sequence ID" value="MDM5272221.1"/>
    <property type="molecule type" value="Genomic_DNA"/>
</dbReference>
<feature type="coiled-coil region" evidence="1">
    <location>
        <begin position="141"/>
        <end position="182"/>
    </location>
</feature>